<evidence type="ECO:0000313" key="2">
    <source>
        <dbReference type="Proteomes" id="UP000324222"/>
    </source>
</evidence>
<comment type="caution">
    <text evidence="1">The sequence shown here is derived from an EMBL/GenBank/DDBJ whole genome shotgun (WGS) entry which is preliminary data.</text>
</comment>
<gene>
    <name evidence="1" type="ORF">E2C01_053233</name>
</gene>
<keyword evidence="2" id="KW-1185">Reference proteome</keyword>
<protein>
    <submittedName>
        <fullName evidence="1">Uncharacterized protein</fullName>
    </submittedName>
</protein>
<dbReference type="EMBL" id="VSRR010016361">
    <property type="protein sequence ID" value="MPC59217.1"/>
    <property type="molecule type" value="Genomic_DNA"/>
</dbReference>
<organism evidence="1 2">
    <name type="scientific">Portunus trituberculatus</name>
    <name type="common">Swimming crab</name>
    <name type="synonym">Neptunus trituberculatus</name>
    <dbReference type="NCBI Taxonomy" id="210409"/>
    <lineage>
        <taxon>Eukaryota</taxon>
        <taxon>Metazoa</taxon>
        <taxon>Ecdysozoa</taxon>
        <taxon>Arthropoda</taxon>
        <taxon>Crustacea</taxon>
        <taxon>Multicrustacea</taxon>
        <taxon>Malacostraca</taxon>
        <taxon>Eumalacostraca</taxon>
        <taxon>Eucarida</taxon>
        <taxon>Decapoda</taxon>
        <taxon>Pleocyemata</taxon>
        <taxon>Brachyura</taxon>
        <taxon>Eubrachyura</taxon>
        <taxon>Portunoidea</taxon>
        <taxon>Portunidae</taxon>
        <taxon>Portuninae</taxon>
        <taxon>Portunus</taxon>
    </lineage>
</organism>
<accession>A0A5B7GPS4</accession>
<name>A0A5B7GPS4_PORTR</name>
<sequence length="97" mass="10928">MVNHPFDNGMHEEDYRKVLEVDNTKRPGPALDPLECNSQILNALKSDTKETDFHMVVGKDFTQGCHCTGQFCTGRRKLCGGSGSWSPEWGFDPARKR</sequence>
<proteinExistence type="predicted"/>
<dbReference type="AlphaFoldDB" id="A0A5B7GPS4"/>
<dbReference type="Proteomes" id="UP000324222">
    <property type="component" value="Unassembled WGS sequence"/>
</dbReference>
<reference evidence="1 2" key="1">
    <citation type="submission" date="2019-05" db="EMBL/GenBank/DDBJ databases">
        <title>Another draft genome of Portunus trituberculatus and its Hox gene families provides insights of decapod evolution.</title>
        <authorList>
            <person name="Jeong J.-H."/>
            <person name="Song I."/>
            <person name="Kim S."/>
            <person name="Choi T."/>
            <person name="Kim D."/>
            <person name="Ryu S."/>
            <person name="Kim W."/>
        </authorList>
    </citation>
    <scope>NUCLEOTIDE SEQUENCE [LARGE SCALE GENOMIC DNA]</scope>
    <source>
        <tissue evidence="1">Muscle</tissue>
    </source>
</reference>
<evidence type="ECO:0000313" key="1">
    <source>
        <dbReference type="EMBL" id="MPC59217.1"/>
    </source>
</evidence>